<reference evidence="3 4" key="1">
    <citation type="submission" date="2020-07" db="EMBL/GenBank/DDBJ databases">
        <authorList>
            <person name="Buterbaugh K.M."/>
            <person name="Dean A.J."/>
            <person name="Durmis N.D."/>
            <person name="Gonzalez I.M."/>
            <person name="Kowalski E.M."/>
            <person name="Mundorff O.G."/>
            <person name="Vimal D."/>
            <person name="Chamarti P.R."/>
            <person name="Xu J."/>
            <person name="Butela K.A."/>
            <person name="Garlena R.A."/>
            <person name="Russell D.A."/>
            <person name="Pope W.H."/>
            <person name="Jacobs-Sera D."/>
            <person name="Hatfull G.F."/>
        </authorList>
    </citation>
    <scope>NUCLEOTIDE SEQUENCE [LARGE SCALE GENOMIC DNA]</scope>
</reference>
<dbReference type="GeneID" id="63742957"/>
<protein>
    <submittedName>
        <fullName evidence="3">DNA primase/polymerase</fullName>
    </submittedName>
</protein>
<dbReference type="InterPro" id="IPR015330">
    <property type="entry name" value="DNA_primase/pol_bifunc_N"/>
</dbReference>
<feature type="domain" description="Primase C-terminal 1" evidence="1">
    <location>
        <begin position="196"/>
        <end position="264"/>
    </location>
</feature>
<evidence type="ECO:0000259" key="2">
    <source>
        <dbReference type="SMART" id="SM00943"/>
    </source>
</evidence>
<gene>
    <name evidence="3" type="primary">29</name>
    <name evidence="3" type="ORF">SEA_ARCHIMEDES_29</name>
</gene>
<dbReference type="SMART" id="SM00943">
    <property type="entry name" value="Prim-Pol"/>
    <property type="match status" value="1"/>
</dbReference>
<feature type="domain" description="DNA primase/polymerase bifunctional N-terminal" evidence="2">
    <location>
        <begin position="22"/>
        <end position="172"/>
    </location>
</feature>
<keyword evidence="4" id="KW-1185">Reference proteome</keyword>
<dbReference type="Pfam" id="PF08708">
    <property type="entry name" value="PriCT_1"/>
    <property type="match status" value="1"/>
</dbReference>
<evidence type="ECO:0000259" key="1">
    <source>
        <dbReference type="SMART" id="SM00942"/>
    </source>
</evidence>
<dbReference type="KEGG" id="vg:63742957"/>
<dbReference type="SUPFAM" id="SSF56747">
    <property type="entry name" value="Prim-pol domain"/>
    <property type="match status" value="1"/>
</dbReference>
<accession>A0A7L7SSN2</accession>
<dbReference type="InterPro" id="IPR014820">
    <property type="entry name" value="PriCT_1"/>
</dbReference>
<dbReference type="SMART" id="SM00942">
    <property type="entry name" value="PriCT_1"/>
    <property type="match status" value="1"/>
</dbReference>
<dbReference type="Pfam" id="PF09250">
    <property type="entry name" value="Prim-Pol"/>
    <property type="match status" value="1"/>
</dbReference>
<proteinExistence type="predicted"/>
<dbReference type="RefSeq" id="YP_010049638.1">
    <property type="nucleotide sequence ID" value="NC_054392.1"/>
</dbReference>
<dbReference type="EMBL" id="MT771339">
    <property type="protein sequence ID" value="QOC55729.1"/>
    <property type="molecule type" value="Genomic_DNA"/>
</dbReference>
<name>A0A7L7SSN2_9CAUD</name>
<evidence type="ECO:0000313" key="4">
    <source>
        <dbReference type="Proteomes" id="UP000516653"/>
    </source>
</evidence>
<organism evidence="3 4">
    <name type="scientific">Gordonia phage Archimedes</name>
    <dbReference type="NCBI Taxonomy" id="2759389"/>
    <lineage>
        <taxon>Viruses</taxon>
        <taxon>Duplodnaviria</taxon>
        <taxon>Heunggongvirae</taxon>
        <taxon>Uroviricota</taxon>
        <taxon>Caudoviricetes</taxon>
        <taxon>Archimedesvirus</taxon>
        <taxon>Archimedesvirus archimedes</taxon>
    </lineage>
</organism>
<evidence type="ECO:0000313" key="3">
    <source>
        <dbReference type="EMBL" id="QOC55729.1"/>
    </source>
</evidence>
<dbReference type="Proteomes" id="UP000516653">
    <property type="component" value="Segment"/>
</dbReference>
<sequence>MKLPHGLANFKPEDAESVEQLMLYWVGQGWSVFPLAPRSKEPFAGTSGVKEATNDPAQIAAWAKKWPDANVGGSCAGKLVIDVDPRNGGKEPDGLPPTRHHYSGRGDGGMHLIYSLTDLQRVKSGSNVLGEGVDVKTGANSYVVLPGSVHPDTGKRYTADDQPVVFLTEDVLKRIRTAQASGGENGGEVRSMLSQLLRNPPKEGGRNEWLAKICGHYAKKFRSLPDVYWTQVWAANELLKIHSTPLDEAEVDKTAKSIWNTETSGHPERDFMETLREEAGWLVSGDYQLMTAGFEGDDKKSEPVPVQFADFDLKLVGVLNDPDDGSQLYEMLLQRSRDHSEIPINLKASVFGDPKSLRTKLAGYGAIVTQPDRLVHKTPDWASKLHKYVQDQTAPEYTRADHIGWCEPEKGFLTFDGVIDKNGPRGCSVARPNPDLKTSRAATQRYGTEATAAEAREILAEVVQFQELDVVTQFGAWWAANFAKHTIRRYTNLFPIMAIEAASGSGKTSGFFSLMVQLGGSTTGEGHYTIPTLRNALAANYNGVVWVDDLDEPQSLHELIRVLTAGGTLTKMVNQVVSVNYNLVGSLILSGESLELREQKAMLDRAVLLSPNSPTDRMSAKGEYLQWNDIVDVTDRLNELGGGASLAGHYVTAVLAAENEIARACGELRAKSPSGREGARWFTLAVGSRILDYLLTGDRSLIESGEGKYAKQFIEMSDKGDPVDESGEVRMTIKGDNTLVQKILPMFLSDCVINPENRNAIAAMYEENDEYEVMVNIRSLAEWWRDKHNGRIQTRTESENGLEQQLIALKNAYPNSVTRGVRARTGKNGQVRRFARFDGALAREIVLRSQD</sequence>
<dbReference type="CDD" id="cd04859">
    <property type="entry name" value="Prim_Pol"/>
    <property type="match status" value="1"/>
</dbReference>